<dbReference type="InterPro" id="IPR013324">
    <property type="entry name" value="RNA_pol_sigma_r3/r4-like"/>
</dbReference>
<dbReference type="InterPro" id="IPR036388">
    <property type="entry name" value="WH-like_DNA-bd_sf"/>
</dbReference>
<dbReference type="EMBL" id="FOOX01000004">
    <property type="protein sequence ID" value="SFG39106.1"/>
    <property type="molecule type" value="Genomic_DNA"/>
</dbReference>
<evidence type="ECO:0000259" key="8">
    <source>
        <dbReference type="Pfam" id="PF08281"/>
    </source>
</evidence>
<dbReference type="InterPro" id="IPR000838">
    <property type="entry name" value="RNA_pol_sigma70_ECF_CS"/>
</dbReference>
<keyword evidence="2 6" id="KW-0805">Transcription regulation</keyword>
<dbReference type="Proteomes" id="UP000199337">
    <property type="component" value="Unassembled WGS sequence"/>
</dbReference>
<dbReference type="Gene3D" id="1.10.10.10">
    <property type="entry name" value="Winged helix-like DNA-binding domain superfamily/Winged helix DNA-binding domain"/>
    <property type="match status" value="1"/>
</dbReference>
<dbReference type="CDD" id="cd06171">
    <property type="entry name" value="Sigma70_r4"/>
    <property type="match status" value="1"/>
</dbReference>
<dbReference type="InterPro" id="IPR013249">
    <property type="entry name" value="RNA_pol_sigma70_r4_t2"/>
</dbReference>
<dbReference type="NCBIfam" id="TIGR02937">
    <property type="entry name" value="sigma70-ECF"/>
    <property type="match status" value="1"/>
</dbReference>
<dbReference type="PANTHER" id="PTHR43133:SF8">
    <property type="entry name" value="RNA POLYMERASE SIGMA FACTOR HI_1459-RELATED"/>
    <property type="match status" value="1"/>
</dbReference>
<keyword evidence="3 6" id="KW-0731">Sigma factor</keyword>
<dbReference type="AlphaFoldDB" id="A0A1I2RMX2"/>
<dbReference type="SUPFAM" id="SSF88946">
    <property type="entry name" value="Sigma2 domain of RNA polymerase sigma factors"/>
    <property type="match status" value="1"/>
</dbReference>
<keyword evidence="4 6" id="KW-0238">DNA-binding</keyword>
<name>A0A1I2RMX2_9FIRM</name>
<dbReference type="Pfam" id="PF04542">
    <property type="entry name" value="Sigma70_r2"/>
    <property type="match status" value="1"/>
</dbReference>
<dbReference type="InterPro" id="IPR007627">
    <property type="entry name" value="RNA_pol_sigma70_r2"/>
</dbReference>
<dbReference type="Pfam" id="PF08281">
    <property type="entry name" value="Sigma70_r4_2"/>
    <property type="match status" value="1"/>
</dbReference>
<dbReference type="GO" id="GO:0003677">
    <property type="term" value="F:DNA binding"/>
    <property type="evidence" value="ECO:0007669"/>
    <property type="project" value="UniProtKB-KW"/>
</dbReference>
<gene>
    <name evidence="9" type="ORF">SAMN05660649_01533</name>
</gene>
<evidence type="ECO:0000259" key="7">
    <source>
        <dbReference type="Pfam" id="PF04542"/>
    </source>
</evidence>
<dbReference type="PANTHER" id="PTHR43133">
    <property type="entry name" value="RNA POLYMERASE ECF-TYPE SIGMA FACTO"/>
    <property type="match status" value="1"/>
</dbReference>
<accession>A0A1I2RMX2</accession>
<comment type="similarity">
    <text evidence="1 6">Belongs to the sigma-70 factor family. ECF subfamily.</text>
</comment>
<proteinExistence type="inferred from homology"/>
<sequence length="178" mass="20509">MDQELFEIIRKAKQGEKEAFGQLMVRFKGTVFRQAYAILNDPAEAEDIAQEAFLKVYYTLGKLGNEYAFASWLSRIVVHLCYDRIKKSKKEKEAFNRWRDEGRRNDSCRQGAIEHKQLQLNIAEAMQELSPEQRVVVTLRDVQGFTYDEIADIVQVPVGTVKSRIHTARKALKNLLSG</sequence>
<evidence type="ECO:0000256" key="5">
    <source>
        <dbReference type="ARBA" id="ARBA00023163"/>
    </source>
</evidence>
<dbReference type="OrthoDB" id="2080364at2"/>
<evidence type="ECO:0000256" key="6">
    <source>
        <dbReference type="RuleBase" id="RU000716"/>
    </source>
</evidence>
<dbReference type="GO" id="GO:0006352">
    <property type="term" value="P:DNA-templated transcription initiation"/>
    <property type="evidence" value="ECO:0007669"/>
    <property type="project" value="InterPro"/>
</dbReference>
<keyword evidence="10" id="KW-1185">Reference proteome</keyword>
<dbReference type="GO" id="GO:0006950">
    <property type="term" value="P:response to stress"/>
    <property type="evidence" value="ECO:0007669"/>
    <property type="project" value="UniProtKB-ARBA"/>
</dbReference>
<dbReference type="SUPFAM" id="SSF88659">
    <property type="entry name" value="Sigma3 and sigma4 domains of RNA polymerase sigma factors"/>
    <property type="match status" value="1"/>
</dbReference>
<dbReference type="InterPro" id="IPR014284">
    <property type="entry name" value="RNA_pol_sigma-70_dom"/>
</dbReference>
<evidence type="ECO:0000256" key="4">
    <source>
        <dbReference type="ARBA" id="ARBA00023125"/>
    </source>
</evidence>
<reference evidence="10" key="1">
    <citation type="submission" date="2016-10" db="EMBL/GenBank/DDBJ databases">
        <authorList>
            <person name="Varghese N."/>
            <person name="Submissions S."/>
        </authorList>
    </citation>
    <scope>NUCLEOTIDE SEQUENCE [LARGE SCALE GENOMIC DNA]</scope>
    <source>
        <strain evidence="10">DSM 17038</strain>
    </source>
</reference>
<dbReference type="PROSITE" id="PS01063">
    <property type="entry name" value="SIGMA70_ECF"/>
    <property type="match status" value="1"/>
</dbReference>
<dbReference type="RefSeq" id="WP_092470294.1">
    <property type="nucleotide sequence ID" value="NZ_FOOX01000004.1"/>
</dbReference>
<dbReference type="InterPro" id="IPR013325">
    <property type="entry name" value="RNA_pol_sigma_r2"/>
</dbReference>
<evidence type="ECO:0000313" key="10">
    <source>
        <dbReference type="Proteomes" id="UP000199337"/>
    </source>
</evidence>
<dbReference type="STRING" id="341036.SAMN05660649_01533"/>
<keyword evidence="5 6" id="KW-0804">Transcription</keyword>
<feature type="domain" description="RNA polymerase sigma-70 region 2" evidence="7">
    <location>
        <begin position="25"/>
        <end position="90"/>
    </location>
</feature>
<evidence type="ECO:0000313" key="9">
    <source>
        <dbReference type="EMBL" id="SFG39106.1"/>
    </source>
</evidence>
<dbReference type="InterPro" id="IPR039425">
    <property type="entry name" value="RNA_pol_sigma-70-like"/>
</dbReference>
<evidence type="ECO:0000256" key="3">
    <source>
        <dbReference type="ARBA" id="ARBA00023082"/>
    </source>
</evidence>
<protein>
    <recommendedName>
        <fullName evidence="6">RNA polymerase sigma factor</fullName>
    </recommendedName>
</protein>
<dbReference type="GO" id="GO:0016987">
    <property type="term" value="F:sigma factor activity"/>
    <property type="evidence" value="ECO:0007669"/>
    <property type="project" value="UniProtKB-KW"/>
</dbReference>
<dbReference type="Gene3D" id="1.10.1740.10">
    <property type="match status" value="1"/>
</dbReference>
<feature type="domain" description="RNA polymerase sigma factor 70 region 4 type 2" evidence="8">
    <location>
        <begin position="121"/>
        <end position="172"/>
    </location>
</feature>
<evidence type="ECO:0000256" key="2">
    <source>
        <dbReference type="ARBA" id="ARBA00023015"/>
    </source>
</evidence>
<organism evidence="9 10">
    <name type="scientific">Desulfotruncus arcticus DSM 17038</name>
    <dbReference type="NCBI Taxonomy" id="1121424"/>
    <lineage>
        <taxon>Bacteria</taxon>
        <taxon>Bacillati</taxon>
        <taxon>Bacillota</taxon>
        <taxon>Clostridia</taxon>
        <taxon>Eubacteriales</taxon>
        <taxon>Desulfallaceae</taxon>
        <taxon>Desulfotruncus</taxon>
    </lineage>
</organism>
<evidence type="ECO:0000256" key="1">
    <source>
        <dbReference type="ARBA" id="ARBA00010641"/>
    </source>
</evidence>